<dbReference type="InterPro" id="IPR009715">
    <property type="entry name" value="RtcR"/>
</dbReference>
<reference evidence="4 5" key="1">
    <citation type="submission" date="2023-07" db="EMBL/GenBank/DDBJ databases">
        <title>Sorghum-associated microbial communities from plants grown in Nebraska, USA.</title>
        <authorList>
            <person name="Schachtman D."/>
        </authorList>
    </citation>
    <scope>NUCLEOTIDE SEQUENCE [LARGE SCALE GENOMIC DNA]</scope>
    <source>
        <strain evidence="4 5">BE190</strain>
    </source>
</reference>
<dbReference type="RefSeq" id="WP_310075147.1">
    <property type="nucleotide sequence ID" value="NZ_JAVDVX010000007.1"/>
</dbReference>
<dbReference type="PANTHER" id="PTHR32071">
    <property type="entry name" value="TRANSCRIPTIONAL REGULATORY PROTEIN"/>
    <property type="match status" value="1"/>
</dbReference>
<gene>
    <name evidence="4" type="ORF">J2X05_003680</name>
</gene>
<keyword evidence="2" id="KW-0067">ATP-binding</keyword>
<protein>
    <submittedName>
        <fullName evidence="4">Transcriptional regulatory protein RtcR</fullName>
    </submittedName>
</protein>
<evidence type="ECO:0000256" key="2">
    <source>
        <dbReference type="ARBA" id="ARBA00022840"/>
    </source>
</evidence>
<proteinExistence type="predicted"/>
<dbReference type="Pfam" id="PF00158">
    <property type="entry name" value="Sigma54_activat"/>
    <property type="match status" value="1"/>
</dbReference>
<dbReference type="SUPFAM" id="SSF52540">
    <property type="entry name" value="P-loop containing nucleoside triphosphate hydrolases"/>
    <property type="match status" value="1"/>
</dbReference>
<dbReference type="EMBL" id="JAVDVX010000007">
    <property type="protein sequence ID" value="MDR7091645.1"/>
    <property type="molecule type" value="Genomic_DNA"/>
</dbReference>
<dbReference type="InterPro" id="IPR003593">
    <property type="entry name" value="AAA+_ATPase"/>
</dbReference>
<evidence type="ECO:0000313" key="4">
    <source>
        <dbReference type="EMBL" id="MDR7091645.1"/>
    </source>
</evidence>
<sequence>MNNVVIGILGSRLDQFGLGKRRWTRWRPTVAITMHAEFPIHEYLLMYLPEDEALLRVVLADMAEVSPRTKVTTVPIACDDPWDFEQVYSQIHAVAVSQTFDVEQNNYFVNITTGTHVAQICLYLLTEAHYLPGKLLQSSPGKNGVQGTYHLIDLDLSRYDQIASRFAKESRDAVTHLKSGIQTRNAAFNELIAQVEQVSIKSTAPMLLNGPTGAGKSQLAKRIYELKKQRGQLSGNLVEVNCATLRGDNAMSALFGHVKGAFTGALNARAGLLREAHQGLLFLDEIGELGLDEQAMLLRAIEEKIFMPFGGDQTVSSDFQLIAGTHRDLFELVRQGLFREDLLARINLWTYELPSLKLRSEDLEPNIEHELNNYARKAGHKVSFNKAARAAYLQFAYSPQALWRANFRDLNSSITRMATLAVGGRITEEVVAAEIIRLQRAWQGFQNENMTGSERLLENYFSSSQLADLDLFDRLQLSEVIKVCKASRSLADAGRTLFNVSRDKKSSINDSHRVKQYLQKFGLTFQQICTPNKS</sequence>
<dbReference type="InterPro" id="IPR017183">
    <property type="entry name" value="Sigma54_dep_tscrpt_act_RtcR"/>
</dbReference>
<dbReference type="InterPro" id="IPR027417">
    <property type="entry name" value="P-loop_NTPase"/>
</dbReference>
<organism evidence="4 5">
    <name type="scientific">Cellvibrio fibrivorans</name>
    <dbReference type="NCBI Taxonomy" id="126350"/>
    <lineage>
        <taxon>Bacteria</taxon>
        <taxon>Pseudomonadati</taxon>
        <taxon>Pseudomonadota</taxon>
        <taxon>Gammaproteobacteria</taxon>
        <taxon>Cellvibrionales</taxon>
        <taxon>Cellvibrionaceae</taxon>
        <taxon>Cellvibrio</taxon>
    </lineage>
</organism>
<dbReference type="Pfam" id="PF06956">
    <property type="entry name" value="RtcR"/>
    <property type="match status" value="1"/>
</dbReference>
<dbReference type="SMART" id="SM00382">
    <property type="entry name" value="AAA"/>
    <property type="match status" value="1"/>
</dbReference>
<evidence type="ECO:0000256" key="1">
    <source>
        <dbReference type="ARBA" id="ARBA00022741"/>
    </source>
</evidence>
<dbReference type="Gene3D" id="1.10.8.60">
    <property type="match status" value="1"/>
</dbReference>
<dbReference type="NCBIfam" id="NF038308">
    <property type="entry name" value="RNA_repair_RtcR"/>
    <property type="match status" value="1"/>
</dbReference>
<accession>A0ABU1V2K1</accession>
<dbReference type="Proteomes" id="UP001253595">
    <property type="component" value="Unassembled WGS sequence"/>
</dbReference>
<dbReference type="Gene3D" id="3.40.50.300">
    <property type="entry name" value="P-loop containing nucleotide triphosphate hydrolases"/>
    <property type="match status" value="1"/>
</dbReference>
<comment type="caution">
    <text evidence="4">The sequence shown here is derived from an EMBL/GenBank/DDBJ whole genome shotgun (WGS) entry which is preliminary data.</text>
</comment>
<evidence type="ECO:0000259" key="3">
    <source>
        <dbReference type="PROSITE" id="PS50045"/>
    </source>
</evidence>
<dbReference type="CDD" id="cd00009">
    <property type="entry name" value="AAA"/>
    <property type="match status" value="1"/>
</dbReference>
<name>A0ABU1V2K1_9GAMM</name>
<evidence type="ECO:0000313" key="5">
    <source>
        <dbReference type="Proteomes" id="UP001253595"/>
    </source>
</evidence>
<keyword evidence="5" id="KW-1185">Reference proteome</keyword>
<keyword evidence="1" id="KW-0547">Nucleotide-binding</keyword>
<dbReference type="PANTHER" id="PTHR32071:SF14">
    <property type="entry name" value="TRANSCRIPTIONAL REGULATORY PROTEIN RTCR"/>
    <property type="match status" value="1"/>
</dbReference>
<feature type="domain" description="Sigma-54 factor interaction" evidence="3">
    <location>
        <begin position="181"/>
        <end position="419"/>
    </location>
</feature>
<dbReference type="PROSITE" id="PS50045">
    <property type="entry name" value="SIGMA54_INTERACT_4"/>
    <property type="match status" value="1"/>
</dbReference>
<dbReference type="InterPro" id="IPR002078">
    <property type="entry name" value="Sigma_54_int"/>
</dbReference>
<dbReference type="PIRSF" id="PIRSF037354">
    <property type="entry name" value="Txn_actvtr_RtcR"/>
    <property type="match status" value="1"/>
</dbReference>